<sequence>MHAVEKHATFPVIIALITNFASVGFRLGAIADKVPKSIPIDPKFENPQRA</sequence>
<accession>A0A0B7BN46</accession>
<dbReference type="EMBL" id="HACG01047466">
    <property type="protein sequence ID" value="CEK94331.1"/>
    <property type="molecule type" value="Transcribed_RNA"/>
</dbReference>
<dbReference type="AlphaFoldDB" id="A0A0B7BN46"/>
<gene>
    <name evidence="4" type="primary">ORF200268</name>
    <name evidence="1" type="synonym">ORF200218</name>
    <name evidence="2" type="synonym">ORF200238</name>
    <name evidence="3" type="synonym">ORF200258</name>
</gene>
<evidence type="ECO:0000313" key="1">
    <source>
        <dbReference type="EMBL" id="CEK94327.1"/>
    </source>
</evidence>
<protein>
    <submittedName>
        <fullName evidence="4">Uncharacterized protein</fullName>
    </submittedName>
</protein>
<dbReference type="EMBL" id="HACG01047464">
    <property type="protein sequence ID" value="CEK94329.1"/>
    <property type="molecule type" value="Transcribed_RNA"/>
</dbReference>
<dbReference type="EMBL" id="HACG01047462">
    <property type="protein sequence ID" value="CEK94327.1"/>
    <property type="molecule type" value="Transcribed_RNA"/>
</dbReference>
<proteinExistence type="predicted"/>
<organism evidence="4">
    <name type="scientific">Arion vulgaris</name>
    <dbReference type="NCBI Taxonomy" id="1028688"/>
    <lineage>
        <taxon>Eukaryota</taxon>
        <taxon>Metazoa</taxon>
        <taxon>Spiralia</taxon>
        <taxon>Lophotrochozoa</taxon>
        <taxon>Mollusca</taxon>
        <taxon>Gastropoda</taxon>
        <taxon>Heterobranchia</taxon>
        <taxon>Euthyneura</taxon>
        <taxon>Panpulmonata</taxon>
        <taxon>Eupulmonata</taxon>
        <taxon>Stylommatophora</taxon>
        <taxon>Helicina</taxon>
        <taxon>Arionoidea</taxon>
        <taxon>Arionidae</taxon>
        <taxon>Arion</taxon>
    </lineage>
</organism>
<evidence type="ECO:0000313" key="4">
    <source>
        <dbReference type="EMBL" id="CEK94332.1"/>
    </source>
</evidence>
<evidence type="ECO:0000313" key="2">
    <source>
        <dbReference type="EMBL" id="CEK94329.1"/>
    </source>
</evidence>
<evidence type="ECO:0000313" key="3">
    <source>
        <dbReference type="EMBL" id="CEK94331.1"/>
    </source>
</evidence>
<name>A0A0B7BN46_9EUPU</name>
<reference evidence="4" key="1">
    <citation type="submission" date="2014-12" db="EMBL/GenBank/DDBJ databases">
        <title>Insight into the proteome of Arion vulgaris.</title>
        <authorList>
            <person name="Aradska J."/>
            <person name="Bulat T."/>
            <person name="Smidak R."/>
            <person name="Sarate P."/>
            <person name="Gangsoo J."/>
            <person name="Sialana F."/>
            <person name="Bilban M."/>
            <person name="Lubec G."/>
        </authorList>
    </citation>
    <scope>NUCLEOTIDE SEQUENCE</scope>
    <source>
        <tissue evidence="4">Skin</tissue>
    </source>
</reference>
<dbReference type="EMBL" id="HACG01047467">
    <property type="protein sequence ID" value="CEK94332.1"/>
    <property type="molecule type" value="Transcribed_RNA"/>
</dbReference>